<proteinExistence type="predicted"/>
<dbReference type="InterPro" id="IPR000045">
    <property type="entry name" value="Prepilin_IV_endopep_pep"/>
</dbReference>
<evidence type="ECO:0000259" key="2">
    <source>
        <dbReference type="Pfam" id="PF01478"/>
    </source>
</evidence>
<keyword evidence="5" id="KW-1185">Reference proteome</keyword>
<reference evidence="5" key="1">
    <citation type="submission" date="2015-12" db="EMBL/GenBank/DDBJ databases">
        <title>FDA dAtabase for Regulatory Grade micrObial Sequences (FDA-ARGOS): Supporting development and validation of Infectious Disease Dx tests.</title>
        <authorList>
            <person name="Hoffmann M."/>
            <person name="Allard M."/>
            <person name="Evans P."/>
            <person name="Brown E."/>
            <person name="Tallon L.J."/>
            <person name="Sadzewicz L."/>
            <person name="Sengamalay N."/>
            <person name="Ott S."/>
            <person name="Godinez A."/>
            <person name="Nagaraj S."/>
            <person name="Vyas G."/>
            <person name="Aluvathingal J."/>
            <person name="Nadendla S."/>
            <person name="Geyer C."/>
            <person name="Sichtig H."/>
        </authorList>
    </citation>
    <scope>NUCLEOTIDE SEQUENCE [LARGE SCALE GENOMIC DNA]</scope>
    <source>
        <strain evidence="5">ATCC 33809</strain>
    </source>
</reference>
<dbReference type="GO" id="GO:0004190">
    <property type="term" value="F:aspartic-type endopeptidase activity"/>
    <property type="evidence" value="ECO:0007669"/>
    <property type="project" value="InterPro"/>
</dbReference>
<keyword evidence="1" id="KW-0472">Membrane</keyword>
<keyword evidence="1" id="KW-0812">Transmembrane</keyword>
<reference evidence="4 6" key="3">
    <citation type="submission" date="2018-06" db="EMBL/GenBank/DDBJ databases">
        <authorList>
            <consortium name="Pathogen Informatics"/>
            <person name="Doyle S."/>
        </authorList>
    </citation>
    <scope>NUCLEOTIDE SEQUENCE [LARGE SCALE GENOMIC DNA]</scope>
    <source>
        <strain evidence="4 6">NCTC11327</strain>
    </source>
</reference>
<dbReference type="Gene3D" id="1.20.120.1220">
    <property type="match status" value="1"/>
</dbReference>
<organism evidence="4 6">
    <name type="scientific">Vibrio fluvialis</name>
    <dbReference type="NCBI Taxonomy" id="676"/>
    <lineage>
        <taxon>Bacteria</taxon>
        <taxon>Pseudomonadati</taxon>
        <taxon>Pseudomonadota</taxon>
        <taxon>Gammaproteobacteria</taxon>
        <taxon>Vibrionales</taxon>
        <taxon>Vibrionaceae</taxon>
        <taxon>Vibrio</taxon>
    </lineage>
</organism>
<evidence type="ECO:0000313" key="4">
    <source>
        <dbReference type="EMBL" id="SUQ26357.1"/>
    </source>
</evidence>
<evidence type="ECO:0000313" key="6">
    <source>
        <dbReference type="Proteomes" id="UP000254626"/>
    </source>
</evidence>
<accession>A0AAX2LTC4</accession>
<dbReference type="Proteomes" id="UP000254626">
    <property type="component" value="Unassembled WGS sequence"/>
</dbReference>
<feature type="domain" description="Prepilin type IV endopeptidase peptidase" evidence="2">
    <location>
        <begin position="8"/>
        <end position="106"/>
    </location>
</feature>
<dbReference type="Pfam" id="PF01478">
    <property type="entry name" value="Peptidase_A24"/>
    <property type="match status" value="1"/>
</dbReference>
<keyword evidence="1" id="KW-1133">Transmembrane helix</keyword>
<protein>
    <submittedName>
        <fullName evidence="4">Flp pilus assembly protein, protease CpaA</fullName>
    </submittedName>
</protein>
<dbReference type="GO" id="GO:0006508">
    <property type="term" value="P:proteolysis"/>
    <property type="evidence" value="ECO:0007669"/>
    <property type="project" value="UniProtKB-KW"/>
</dbReference>
<dbReference type="Proteomes" id="UP000057088">
    <property type="component" value="Chromosome 1"/>
</dbReference>
<dbReference type="AlphaFoldDB" id="A0AAX2LTC4"/>
<evidence type="ECO:0000313" key="5">
    <source>
        <dbReference type="Proteomes" id="UP000057088"/>
    </source>
</evidence>
<keyword evidence="4" id="KW-0378">Hydrolase</keyword>
<sequence>MSLYWFELGLLLIASVFDIKTMKVPNIISYLLMLGPPVWLLLDSDFNFSLIELKSIFLVLVLTIPGFIKGEFGAADIRILLGLASISPFNIMIYYIFITLAIFIFYSTVKFSTKNEAPFVPAIFITTGVFGLAGMV</sequence>
<dbReference type="RefSeq" id="WP_061055884.1">
    <property type="nucleotide sequence ID" value="NZ_CABLBX010000017.1"/>
</dbReference>
<dbReference type="GO" id="GO:0016020">
    <property type="term" value="C:membrane"/>
    <property type="evidence" value="ECO:0007669"/>
    <property type="project" value="InterPro"/>
</dbReference>
<gene>
    <name evidence="3" type="ORF">AL536_05955</name>
    <name evidence="4" type="ORF">NCTC11327_03217</name>
</gene>
<reference evidence="3" key="2">
    <citation type="submission" date="2018-01" db="EMBL/GenBank/DDBJ databases">
        <title>FDA dAtabase for Regulatory Grade micrObial Sequences (FDA-ARGOS): Supporting development and validation of Infectious Disease Dx tests.</title>
        <authorList>
            <person name="Hoffmann M."/>
            <person name="Allard M."/>
            <person name="Evans P."/>
            <person name="Brown E."/>
            <person name="Tallon L."/>
            <person name="Sadzewicz L."/>
            <person name="Sengamalay N."/>
            <person name="Ott S."/>
            <person name="Godinez A."/>
            <person name="Nagaraj S."/>
            <person name="Vyas G."/>
            <person name="Aluvathingal J."/>
            <person name="Nadendla S."/>
            <person name="Geyer C."/>
            <person name="Sichtig H."/>
        </authorList>
    </citation>
    <scope>NUCLEOTIDE SEQUENCE</scope>
    <source>
        <strain evidence="3">ATCC 33809</strain>
    </source>
</reference>
<name>A0AAX2LTC4_VIBFL</name>
<evidence type="ECO:0000256" key="1">
    <source>
        <dbReference type="SAM" id="Phobius"/>
    </source>
</evidence>
<feature type="transmembrane region" description="Helical" evidence="1">
    <location>
        <begin position="80"/>
        <end position="106"/>
    </location>
</feature>
<dbReference type="GeneID" id="29383581"/>
<dbReference type="EMBL" id="CP014034">
    <property type="protein sequence ID" value="AMF93000.1"/>
    <property type="molecule type" value="Genomic_DNA"/>
</dbReference>
<dbReference type="EMBL" id="UHIP01000002">
    <property type="protein sequence ID" value="SUQ26357.1"/>
    <property type="molecule type" value="Genomic_DNA"/>
</dbReference>
<feature type="transmembrane region" description="Helical" evidence="1">
    <location>
        <begin position="48"/>
        <end position="68"/>
    </location>
</feature>
<feature type="transmembrane region" description="Helical" evidence="1">
    <location>
        <begin position="118"/>
        <end position="135"/>
    </location>
</feature>
<dbReference type="KEGG" id="vfl:AL536_05955"/>
<keyword evidence="4" id="KW-0645">Protease</keyword>
<evidence type="ECO:0000313" key="3">
    <source>
        <dbReference type="EMBL" id="AMF93000.1"/>
    </source>
</evidence>